<name>T1HLC8_RHOPR</name>
<keyword evidence="2" id="KW-1185">Reference proteome</keyword>
<evidence type="ECO:0000313" key="1">
    <source>
        <dbReference type="EnsemblMetazoa" id="RPRC004852-PA"/>
    </source>
</evidence>
<evidence type="ECO:0000313" key="2">
    <source>
        <dbReference type="Proteomes" id="UP000015103"/>
    </source>
</evidence>
<dbReference type="EMBL" id="ACPB03017676">
    <property type="status" value="NOT_ANNOTATED_CDS"/>
    <property type="molecule type" value="Genomic_DNA"/>
</dbReference>
<sequence>MGTIISVGENETGCNCCNVSPISFSLSEVAFNRVESSVQQSHSSVLNETLAAELATGLQSDKYLALMRNMQDQHTKKYGLSANTVDDLCKSLSSYSKQVNQVCSEEEKEVLDFVKDKNDLADCVDCNDPVTKYTITVNKHAQSVAEKNSRKINVDYSVFLQ</sequence>
<organism evidence="1 2">
    <name type="scientific">Rhodnius prolixus</name>
    <name type="common">Triatomid bug</name>
    <dbReference type="NCBI Taxonomy" id="13249"/>
    <lineage>
        <taxon>Eukaryota</taxon>
        <taxon>Metazoa</taxon>
        <taxon>Ecdysozoa</taxon>
        <taxon>Arthropoda</taxon>
        <taxon>Hexapoda</taxon>
        <taxon>Insecta</taxon>
        <taxon>Pterygota</taxon>
        <taxon>Neoptera</taxon>
        <taxon>Paraneoptera</taxon>
        <taxon>Hemiptera</taxon>
        <taxon>Heteroptera</taxon>
        <taxon>Panheteroptera</taxon>
        <taxon>Cimicomorpha</taxon>
        <taxon>Reduviidae</taxon>
        <taxon>Triatominae</taxon>
        <taxon>Rhodnius</taxon>
    </lineage>
</organism>
<dbReference type="InParanoid" id="T1HLC8"/>
<dbReference type="AlphaFoldDB" id="T1HLC8"/>
<dbReference type="VEuPathDB" id="VectorBase:RPRC004852"/>
<dbReference type="HOGENOM" id="CLU_1645833_0_0_1"/>
<reference evidence="1" key="1">
    <citation type="submission" date="2015-05" db="UniProtKB">
        <authorList>
            <consortium name="EnsemblMetazoa"/>
        </authorList>
    </citation>
    <scope>IDENTIFICATION</scope>
</reference>
<dbReference type="GeneID" id="141453309"/>
<accession>T1HLC8</accession>
<dbReference type="RefSeq" id="XP_073982463.1">
    <property type="nucleotide sequence ID" value="XM_074126362.1"/>
</dbReference>
<dbReference type="Proteomes" id="UP000015103">
    <property type="component" value="Unassembled WGS sequence"/>
</dbReference>
<protein>
    <submittedName>
        <fullName evidence="1">Uncharacterized protein</fullName>
    </submittedName>
</protein>
<proteinExistence type="predicted"/>
<dbReference type="EnsemblMetazoa" id="RPRC004852-RA">
    <property type="protein sequence ID" value="RPRC004852-PA"/>
    <property type="gene ID" value="RPRC004852"/>
</dbReference>